<evidence type="ECO:0000256" key="8">
    <source>
        <dbReference type="ARBA" id="ARBA00023159"/>
    </source>
</evidence>
<feature type="domain" description="GATA-type" evidence="14">
    <location>
        <begin position="267"/>
        <end position="297"/>
    </location>
</feature>
<evidence type="ECO:0000256" key="3">
    <source>
        <dbReference type="ARBA" id="ARBA00022723"/>
    </source>
</evidence>
<organism evidence="15 16">
    <name type="scientific">Erythranthe guttata</name>
    <name type="common">Yellow monkey flower</name>
    <name type="synonym">Mimulus guttatus</name>
    <dbReference type="NCBI Taxonomy" id="4155"/>
    <lineage>
        <taxon>Eukaryota</taxon>
        <taxon>Viridiplantae</taxon>
        <taxon>Streptophyta</taxon>
        <taxon>Embryophyta</taxon>
        <taxon>Tracheophyta</taxon>
        <taxon>Spermatophyta</taxon>
        <taxon>Magnoliopsida</taxon>
        <taxon>eudicotyledons</taxon>
        <taxon>Gunneridae</taxon>
        <taxon>Pentapetalae</taxon>
        <taxon>asterids</taxon>
        <taxon>lamiids</taxon>
        <taxon>Lamiales</taxon>
        <taxon>Phrymaceae</taxon>
        <taxon>Erythranthe</taxon>
    </lineage>
</organism>
<keyword evidence="10" id="KW-0539">Nucleus</keyword>
<proteinExistence type="inferred from homology"/>
<accession>A0A022PW13</accession>
<dbReference type="SUPFAM" id="SSF57716">
    <property type="entry name" value="Glucocorticoid receptor-like (DNA-binding domain)"/>
    <property type="match status" value="1"/>
</dbReference>
<feature type="region of interest" description="Disordered" evidence="13">
    <location>
        <begin position="177"/>
        <end position="242"/>
    </location>
</feature>
<dbReference type="GO" id="GO:0008270">
    <property type="term" value="F:zinc ion binding"/>
    <property type="evidence" value="ECO:0007669"/>
    <property type="project" value="UniProtKB-KW"/>
</dbReference>
<dbReference type="GO" id="GO:0030154">
    <property type="term" value="P:cell differentiation"/>
    <property type="evidence" value="ECO:0000318"/>
    <property type="project" value="GO_Central"/>
</dbReference>
<keyword evidence="16" id="KW-1185">Reference proteome</keyword>
<evidence type="ECO:0000256" key="10">
    <source>
        <dbReference type="ARBA" id="ARBA00023242"/>
    </source>
</evidence>
<dbReference type="InterPro" id="IPR000679">
    <property type="entry name" value="Znf_GATA"/>
</dbReference>
<dbReference type="PROSITE" id="PS00344">
    <property type="entry name" value="GATA_ZN_FINGER_1"/>
    <property type="match status" value="1"/>
</dbReference>
<dbReference type="AlphaFoldDB" id="A0A022PW13"/>
<evidence type="ECO:0000256" key="6">
    <source>
        <dbReference type="ARBA" id="ARBA00023015"/>
    </source>
</evidence>
<evidence type="ECO:0000256" key="7">
    <source>
        <dbReference type="ARBA" id="ARBA00023125"/>
    </source>
</evidence>
<evidence type="ECO:0000256" key="4">
    <source>
        <dbReference type="ARBA" id="ARBA00022771"/>
    </source>
</evidence>
<name>A0A022PW13_ERYGU</name>
<comment type="subcellular location">
    <subcellularLocation>
        <location evidence="1">Nucleus</location>
    </subcellularLocation>
</comment>
<protein>
    <recommendedName>
        <fullName evidence="14">GATA-type domain-containing protein</fullName>
    </recommendedName>
</protein>
<dbReference type="EMBL" id="KI632264">
    <property type="protein sequence ID" value="EYU20582.1"/>
    <property type="molecule type" value="Genomic_DNA"/>
</dbReference>
<dbReference type="Pfam" id="PF00320">
    <property type="entry name" value="GATA"/>
    <property type="match status" value="1"/>
</dbReference>
<keyword evidence="4 12" id="KW-0863">Zinc-finger</keyword>
<keyword evidence="5" id="KW-0862">Zinc</keyword>
<keyword evidence="3" id="KW-0479">Metal-binding</keyword>
<sequence>MNYDFSDIFDLKVDETELDSDIGPGLSVPQDSLDDVFPYFTDDWIQPIPAPNTVILERDDDVECKGSPKFSVQRETLVQESNEYGDVECKGSPKFSVQQETLVQESNEDGDVECMGSPKFSVQQEARTQESAVPKESLKPKAEAKNFDLNIALIPESNEYGDVECKGSPICSVEQETLVDQESAVPKESPKPKAEDKNFDLNAIPESSAQQDSERNTGCISTDVKRKTRSNNNQKKNPVPKLTLEEENRRLLQLHEEKNKKLLEKVCSHCGVRNTPQWREGPQGPKSLCNACGIKFKKGRLVEAYRPAASPSFDVNKHSNFHRTIMHMKSPDEESTSP</sequence>
<comment type="similarity">
    <text evidence="2">Belongs to the type IV zinc-finger family. Class A subfamily.</text>
</comment>
<evidence type="ECO:0000256" key="2">
    <source>
        <dbReference type="ARBA" id="ARBA00005694"/>
    </source>
</evidence>
<keyword evidence="9" id="KW-0804">Transcription</keyword>
<keyword evidence="6" id="KW-0805">Transcription regulation</keyword>
<dbReference type="Gene3D" id="3.30.50.10">
    <property type="entry name" value="Erythroid Transcription Factor GATA-1, subunit A"/>
    <property type="match status" value="1"/>
</dbReference>
<dbReference type="Proteomes" id="UP000030748">
    <property type="component" value="Unassembled WGS sequence"/>
</dbReference>
<evidence type="ECO:0000256" key="12">
    <source>
        <dbReference type="PROSITE-ProRule" id="PRU00094"/>
    </source>
</evidence>
<comment type="function">
    <text evidence="11">Transcriptional activator that specifically binds 5'-GATA-3' or 5'-GAT-3' motifs within gene promoters. May be involved in the regulation of some light-responsive genes.</text>
</comment>
<dbReference type="GO" id="GO:0000976">
    <property type="term" value="F:transcription cis-regulatory region binding"/>
    <property type="evidence" value="ECO:0000318"/>
    <property type="project" value="GO_Central"/>
</dbReference>
<keyword evidence="8" id="KW-0010">Activator</keyword>
<dbReference type="InterPro" id="IPR013088">
    <property type="entry name" value="Znf_NHR/GATA"/>
</dbReference>
<gene>
    <name evidence="15" type="ORF">MIMGU_mgv1a026114mg</name>
</gene>
<dbReference type="CDD" id="cd00202">
    <property type="entry name" value="ZnF_GATA"/>
    <property type="match status" value="1"/>
</dbReference>
<dbReference type="STRING" id="4155.A0A022PW13"/>
<evidence type="ECO:0000256" key="5">
    <source>
        <dbReference type="ARBA" id="ARBA00022833"/>
    </source>
</evidence>
<evidence type="ECO:0000256" key="11">
    <source>
        <dbReference type="ARBA" id="ARBA00055020"/>
    </source>
</evidence>
<evidence type="ECO:0000256" key="9">
    <source>
        <dbReference type="ARBA" id="ARBA00023163"/>
    </source>
</evidence>
<dbReference type="FunFam" id="3.30.50.10:FF:000025">
    <property type="entry name" value="GATA transcription factor"/>
    <property type="match status" value="1"/>
</dbReference>
<evidence type="ECO:0000259" key="14">
    <source>
        <dbReference type="PROSITE" id="PS50114"/>
    </source>
</evidence>
<dbReference type="SMART" id="SM00401">
    <property type="entry name" value="ZnF_GATA"/>
    <property type="match status" value="1"/>
</dbReference>
<dbReference type="PROSITE" id="PS50114">
    <property type="entry name" value="GATA_ZN_FINGER_2"/>
    <property type="match status" value="1"/>
</dbReference>
<dbReference type="PANTHER" id="PTHR45658:SF134">
    <property type="entry name" value="GATA TYPE ZINC FINGER TRANSCRIPTION FACTOR FAMILY PROTEIN"/>
    <property type="match status" value="1"/>
</dbReference>
<feature type="compositionally biased region" description="Polar residues" evidence="13">
    <location>
        <begin position="205"/>
        <end position="220"/>
    </location>
</feature>
<feature type="compositionally biased region" description="Basic and acidic residues" evidence="13">
    <location>
        <begin position="188"/>
        <end position="199"/>
    </location>
</feature>
<evidence type="ECO:0000256" key="13">
    <source>
        <dbReference type="SAM" id="MobiDB-lite"/>
    </source>
</evidence>
<evidence type="ECO:0000256" key="1">
    <source>
        <dbReference type="ARBA" id="ARBA00004123"/>
    </source>
</evidence>
<dbReference type="InterPro" id="IPR051140">
    <property type="entry name" value="GATA_TF"/>
</dbReference>
<dbReference type="PANTHER" id="PTHR45658">
    <property type="entry name" value="GATA TRANSCRIPTION FACTOR"/>
    <property type="match status" value="1"/>
</dbReference>
<keyword evidence="7" id="KW-0238">DNA-binding</keyword>
<dbReference type="GO" id="GO:0005634">
    <property type="term" value="C:nucleus"/>
    <property type="evidence" value="ECO:0000318"/>
    <property type="project" value="GO_Central"/>
</dbReference>
<evidence type="ECO:0000313" key="16">
    <source>
        <dbReference type="Proteomes" id="UP000030748"/>
    </source>
</evidence>
<reference evidence="15 16" key="1">
    <citation type="journal article" date="2013" name="Proc. Natl. Acad. Sci. U.S.A.">
        <title>Fine-scale variation in meiotic recombination in Mimulus inferred from population shotgun sequencing.</title>
        <authorList>
            <person name="Hellsten U."/>
            <person name="Wright K.M."/>
            <person name="Jenkins J."/>
            <person name="Shu S."/>
            <person name="Yuan Y."/>
            <person name="Wessler S.R."/>
            <person name="Schmutz J."/>
            <person name="Willis J.H."/>
            <person name="Rokhsar D.S."/>
        </authorList>
    </citation>
    <scope>NUCLEOTIDE SEQUENCE [LARGE SCALE GENOMIC DNA]</scope>
    <source>
        <strain evidence="16">cv. DUN x IM62</strain>
    </source>
</reference>
<dbReference type="GO" id="GO:0006357">
    <property type="term" value="P:regulation of transcription by RNA polymerase II"/>
    <property type="evidence" value="ECO:0000318"/>
    <property type="project" value="GO_Central"/>
</dbReference>
<evidence type="ECO:0000313" key="15">
    <source>
        <dbReference type="EMBL" id="EYU20582.1"/>
    </source>
</evidence>